<reference evidence="1 2" key="1">
    <citation type="submission" date="2019-10" db="EMBL/GenBank/DDBJ databases">
        <authorList>
            <person name="Palmer J.M."/>
        </authorList>
    </citation>
    <scope>NUCLEOTIDE SEQUENCE [LARGE SCALE GENOMIC DNA]</scope>
    <source>
        <strain evidence="1 2">TWF694</strain>
    </source>
</reference>
<evidence type="ECO:0000313" key="1">
    <source>
        <dbReference type="EMBL" id="KAK6538647.1"/>
    </source>
</evidence>
<dbReference type="Proteomes" id="UP001365542">
    <property type="component" value="Unassembled WGS sequence"/>
</dbReference>
<dbReference type="AlphaFoldDB" id="A0AAV9XAE9"/>
<proteinExistence type="predicted"/>
<organism evidence="1 2">
    <name type="scientific">Orbilia ellipsospora</name>
    <dbReference type="NCBI Taxonomy" id="2528407"/>
    <lineage>
        <taxon>Eukaryota</taxon>
        <taxon>Fungi</taxon>
        <taxon>Dikarya</taxon>
        <taxon>Ascomycota</taxon>
        <taxon>Pezizomycotina</taxon>
        <taxon>Orbiliomycetes</taxon>
        <taxon>Orbiliales</taxon>
        <taxon>Orbiliaceae</taxon>
        <taxon>Orbilia</taxon>
    </lineage>
</organism>
<dbReference type="EMBL" id="JAVHJO010000007">
    <property type="protein sequence ID" value="KAK6538647.1"/>
    <property type="molecule type" value="Genomic_DNA"/>
</dbReference>
<accession>A0AAV9XAE9</accession>
<gene>
    <name evidence="1" type="ORF">TWF694_010225</name>
</gene>
<name>A0AAV9XAE9_9PEZI</name>
<evidence type="ECO:0000313" key="2">
    <source>
        <dbReference type="Proteomes" id="UP001365542"/>
    </source>
</evidence>
<sequence>MLFPKPISFRRIFWPCSLVLFVFSCLASEISSLFELGLQDHYYLTGPYLYEPTIPAILPQFPVPVAPAAYQTTLLYSVLQPTISGSLEPSAQPGSLVFLAATYIQNEKEKMVTATYFTLNRSPNDLPFPAIYNSKQIVLPAAVSIQGPTKVCSEYGDWALFPKRLESFLLENSLFSENRSGQNTDLLLRGTFDIIPQNRNEDENDDDDDDDDDDKHVATRICTDLIHISKGGSGDIKGDRSLLLLMTVFYAMIIKFVSTTQKRKGVRALAALMGCIFTVYGYRVLCEAAKAVAAIHKLNSIHGNTYPLPDVKTT</sequence>
<comment type="caution">
    <text evidence="1">The sequence shown here is derived from an EMBL/GenBank/DDBJ whole genome shotgun (WGS) entry which is preliminary data.</text>
</comment>
<dbReference type="PROSITE" id="PS51257">
    <property type="entry name" value="PROKAR_LIPOPROTEIN"/>
    <property type="match status" value="1"/>
</dbReference>
<keyword evidence="2" id="KW-1185">Reference proteome</keyword>
<protein>
    <submittedName>
        <fullName evidence="1">Uncharacterized protein</fullName>
    </submittedName>
</protein>